<comment type="caution">
    <text evidence="1">The sequence shown here is derived from an EMBL/GenBank/DDBJ whole genome shotgun (WGS) entry which is preliminary data.</text>
</comment>
<dbReference type="Proteomes" id="UP001272242">
    <property type="component" value="Unassembled WGS sequence"/>
</dbReference>
<reference evidence="2" key="1">
    <citation type="journal article" date="2023" name="Mar. Drugs">
        <title>Gemmata algarum, a Novel Planctomycete Isolated from an Algal Mat, Displays Antimicrobial Activity.</title>
        <authorList>
            <person name="Kumar G."/>
            <person name="Kallscheuer N."/>
            <person name="Kashif M."/>
            <person name="Ahamad S."/>
            <person name="Jagadeeshwari U."/>
            <person name="Pannikurungottu S."/>
            <person name="Haufschild T."/>
            <person name="Kabuu M."/>
            <person name="Sasikala C."/>
            <person name="Jogler C."/>
            <person name="Ramana C."/>
        </authorList>
    </citation>
    <scope>NUCLEOTIDE SEQUENCE [LARGE SCALE GENOMIC DNA]</scope>
    <source>
        <strain evidence="2">JC673</strain>
    </source>
</reference>
<evidence type="ECO:0000313" key="1">
    <source>
        <dbReference type="EMBL" id="MDY3559407.1"/>
    </source>
</evidence>
<gene>
    <name evidence="1" type="ORF">R5W23_000399</name>
</gene>
<organism evidence="1 2">
    <name type="scientific">Gemmata algarum</name>
    <dbReference type="NCBI Taxonomy" id="2975278"/>
    <lineage>
        <taxon>Bacteria</taxon>
        <taxon>Pseudomonadati</taxon>
        <taxon>Planctomycetota</taxon>
        <taxon>Planctomycetia</taxon>
        <taxon>Gemmatales</taxon>
        <taxon>Gemmataceae</taxon>
        <taxon>Gemmata</taxon>
    </lineage>
</organism>
<dbReference type="RefSeq" id="WP_320686172.1">
    <property type="nucleotide sequence ID" value="NZ_JAXBLV010000110.1"/>
</dbReference>
<proteinExistence type="predicted"/>
<keyword evidence="2" id="KW-1185">Reference proteome</keyword>
<sequence length="71" mass="7542">MPKKYIVTDGELVLELEAAEEGGYTVTAPYIKGLVTEADTLEEAFEMAKDAAAALKEAREGLGHSQAAVTK</sequence>
<dbReference type="SUPFAM" id="SSF143100">
    <property type="entry name" value="TTHA1013/TTHA0281-like"/>
    <property type="match status" value="1"/>
</dbReference>
<evidence type="ECO:0000313" key="2">
    <source>
        <dbReference type="Proteomes" id="UP001272242"/>
    </source>
</evidence>
<dbReference type="InterPro" id="IPR035069">
    <property type="entry name" value="TTHA1013/TTHA0281-like"/>
</dbReference>
<name>A0ABU5EXS5_9BACT</name>
<dbReference type="Gene3D" id="3.30.160.250">
    <property type="match status" value="1"/>
</dbReference>
<accession>A0ABU5EXS5</accession>
<protein>
    <submittedName>
        <fullName evidence="1">Type II toxin-antitoxin system HicB family antitoxin</fullName>
    </submittedName>
</protein>
<dbReference type="EMBL" id="JAXBLV010000110">
    <property type="protein sequence ID" value="MDY3559407.1"/>
    <property type="molecule type" value="Genomic_DNA"/>
</dbReference>